<dbReference type="GO" id="GO:0016746">
    <property type="term" value="F:acyltransferase activity"/>
    <property type="evidence" value="ECO:0007669"/>
    <property type="project" value="UniProtKB-KW"/>
</dbReference>
<dbReference type="Proteomes" id="UP000184278">
    <property type="component" value="Unassembled WGS sequence"/>
</dbReference>
<dbReference type="EMBL" id="FQXK01000010">
    <property type="protein sequence ID" value="SHI03440.1"/>
    <property type="molecule type" value="Genomic_DNA"/>
</dbReference>
<evidence type="ECO:0000313" key="10">
    <source>
        <dbReference type="Proteomes" id="UP000184278"/>
    </source>
</evidence>
<comment type="subcellular location">
    <subcellularLocation>
        <location evidence="1">Cell membrane</location>
        <topology evidence="1">Multi-pass membrane protein</topology>
    </subcellularLocation>
</comment>
<dbReference type="Pfam" id="PF03062">
    <property type="entry name" value="MBOAT"/>
    <property type="match status" value="1"/>
</dbReference>
<dbReference type="AlphaFoldDB" id="A0A1M5XUF9"/>
<dbReference type="InterPro" id="IPR028362">
    <property type="entry name" value="AlgI"/>
</dbReference>
<feature type="transmembrane region" description="Helical" evidence="8">
    <location>
        <begin position="344"/>
        <end position="364"/>
    </location>
</feature>
<feature type="transmembrane region" description="Helical" evidence="8">
    <location>
        <begin position="376"/>
        <end position="396"/>
    </location>
</feature>
<feature type="transmembrane region" description="Helical" evidence="8">
    <location>
        <begin position="6"/>
        <end position="22"/>
    </location>
</feature>
<evidence type="ECO:0000313" key="9">
    <source>
        <dbReference type="EMBL" id="SHI03440.1"/>
    </source>
</evidence>
<feature type="transmembrane region" description="Helical" evidence="8">
    <location>
        <begin position="480"/>
        <end position="498"/>
    </location>
</feature>
<evidence type="ECO:0000256" key="1">
    <source>
        <dbReference type="ARBA" id="ARBA00004651"/>
    </source>
</evidence>
<evidence type="ECO:0000256" key="3">
    <source>
        <dbReference type="ARBA" id="ARBA00022475"/>
    </source>
</evidence>
<feature type="transmembrane region" description="Helical" evidence="8">
    <location>
        <begin position="82"/>
        <end position="103"/>
    </location>
</feature>
<dbReference type="PANTHER" id="PTHR13285:SF18">
    <property type="entry name" value="PROTEIN-CYSTEINE N-PALMITOYLTRANSFERASE RASP"/>
    <property type="match status" value="1"/>
</dbReference>
<dbReference type="STRING" id="1121131.SAMN02745229_01331"/>
<evidence type="ECO:0000256" key="2">
    <source>
        <dbReference type="ARBA" id="ARBA00010323"/>
    </source>
</evidence>
<dbReference type="InterPro" id="IPR051085">
    <property type="entry name" value="MB_O-acyltransferase"/>
</dbReference>
<comment type="similarity">
    <text evidence="2 7">Belongs to the membrane-bound acyltransferase family.</text>
</comment>
<keyword evidence="3 7" id="KW-1003">Cell membrane</keyword>
<dbReference type="RefSeq" id="WP_073386506.1">
    <property type="nucleotide sequence ID" value="NZ_FQXK01000010.1"/>
</dbReference>
<feature type="transmembrane region" description="Helical" evidence="8">
    <location>
        <begin position="109"/>
        <end position="129"/>
    </location>
</feature>
<evidence type="ECO:0000256" key="6">
    <source>
        <dbReference type="ARBA" id="ARBA00023136"/>
    </source>
</evidence>
<gene>
    <name evidence="9" type="ORF">SAMN02745229_01331</name>
</gene>
<reference evidence="10" key="1">
    <citation type="submission" date="2016-11" db="EMBL/GenBank/DDBJ databases">
        <authorList>
            <person name="Varghese N."/>
            <person name="Submissions S."/>
        </authorList>
    </citation>
    <scope>NUCLEOTIDE SEQUENCE [LARGE SCALE GENOMIC DNA]</scope>
    <source>
        <strain evidence="10">DSM 3071</strain>
    </source>
</reference>
<dbReference type="OrthoDB" id="9805788at2"/>
<dbReference type="PIRSF" id="PIRSF016636">
    <property type="entry name" value="AlgI_DltB"/>
    <property type="match status" value="1"/>
</dbReference>
<feature type="transmembrane region" description="Helical" evidence="8">
    <location>
        <begin position="51"/>
        <end position="70"/>
    </location>
</feature>
<dbReference type="InterPro" id="IPR004299">
    <property type="entry name" value="MBOAT_fam"/>
</dbReference>
<dbReference type="PANTHER" id="PTHR13285">
    <property type="entry name" value="ACYLTRANSFERASE"/>
    <property type="match status" value="1"/>
</dbReference>
<dbReference type="GO" id="GO:0005886">
    <property type="term" value="C:plasma membrane"/>
    <property type="evidence" value="ECO:0007669"/>
    <property type="project" value="UniProtKB-SubCell"/>
</dbReference>
<accession>A0A1M5XUF9</accession>
<feature type="transmembrane region" description="Helical" evidence="8">
    <location>
        <begin position="432"/>
        <end position="453"/>
    </location>
</feature>
<dbReference type="GO" id="GO:0042121">
    <property type="term" value="P:alginic acid biosynthetic process"/>
    <property type="evidence" value="ECO:0007669"/>
    <property type="project" value="InterPro"/>
</dbReference>
<keyword evidence="6 7" id="KW-0472">Membrane</keyword>
<keyword evidence="10" id="KW-1185">Reference proteome</keyword>
<feature type="transmembrane region" description="Helical" evidence="8">
    <location>
        <begin position="315"/>
        <end position="332"/>
    </location>
</feature>
<name>A0A1M5XUF9_BUTFI</name>
<proteinExistence type="inferred from homology"/>
<dbReference type="GeneID" id="89511414"/>
<keyword evidence="5 8" id="KW-1133">Transmembrane helix</keyword>
<evidence type="ECO:0000256" key="8">
    <source>
        <dbReference type="SAM" id="Phobius"/>
    </source>
</evidence>
<dbReference type="PIRSF" id="PIRSF500217">
    <property type="entry name" value="AlgI"/>
    <property type="match status" value="1"/>
</dbReference>
<keyword evidence="7 9" id="KW-0012">Acyltransferase</keyword>
<evidence type="ECO:0000256" key="5">
    <source>
        <dbReference type="ARBA" id="ARBA00022989"/>
    </source>
</evidence>
<keyword evidence="7 9" id="KW-0808">Transferase</keyword>
<dbReference type="InterPro" id="IPR024194">
    <property type="entry name" value="Ac/AlaTfrase_AlgI/DltB"/>
</dbReference>
<evidence type="ECO:0000256" key="7">
    <source>
        <dbReference type="PIRNR" id="PIRNR016636"/>
    </source>
</evidence>
<sequence>MELTSFYFLCFYAAVLILYYIVPVIFKGRGQWVVLLAASVGYYYMAEGGKLLLYPFFASFVTWALVMALTRLDKKKSAARRAVLILELLILLGILAGLKYIRFVYADSISLAVPLGLSFYTFMLLGYFIDVYNGICEPQTSLLKTCLYGMYFPLMTSGPIVKLREGGKQFFERHELCYENITFGMQRMLWGFFKELVISQRLGKVVSTVYAQDSGYTGVYVWFATACFAFQLYTNFSGCMDIVIGLSETFGLVMPENFRTPFLAKNISEYWRRWHATLGIWMKDNLFYPLLRTKFFMNQAKSFKKKFGKKLGKQLNTWLAMLILWTAVGLWHGGDLKYVIGSGILHWAYIVIGEATLPFFTWLFKDKLHINMEGKAANAFRVVRTFFLVNIGFVFFRADSTGHALKLLAAGVSTFNIAELFNGHIFDLGLDFIEMTVAFVSIAVLIVVSVLQYRMDLKAEEDREYAGPKSVRQLIASKPIVLRWAIWIALIMYVILLGEYGPGYSAAEFIYEGF</sequence>
<evidence type="ECO:0000256" key="4">
    <source>
        <dbReference type="ARBA" id="ARBA00022692"/>
    </source>
</evidence>
<protein>
    <submittedName>
        <fullName evidence="9">D-alanyl-lipoteichoic acid acyltransferase DltB, MBOAT superfamily</fullName>
    </submittedName>
</protein>
<keyword evidence="4 8" id="KW-0812">Transmembrane</keyword>
<organism evidence="9 10">
    <name type="scientific">Butyrivibrio fibrisolvens DSM 3071</name>
    <dbReference type="NCBI Taxonomy" id="1121131"/>
    <lineage>
        <taxon>Bacteria</taxon>
        <taxon>Bacillati</taxon>
        <taxon>Bacillota</taxon>
        <taxon>Clostridia</taxon>
        <taxon>Lachnospirales</taxon>
        <taxon>Lachnospiraceae</taxon>
        <taxon>Butyrivibrio</taxon>
    </lineage>
</organism>